<evidence type="ECO:0000256" key="1">
    <source>
        <dbReference type="SAM" id="MobiDB-lite"/>
    </source>
</evidence>
<protein>
    <recommendedName>
        <fullName evidence="4">Endonuclease/exonuclease/phosphatase domain-containing protein</fullName>
    </recommendedName>
</protein>
<organism evidence="2 3">
    <name type="scientific">Hibiscus sabdariffa</name>
    <name type="common">roselle</name>
    <dbReference type="NCBI Taxonomy" id="183260"/>
    <lineage>
        <taxon>Eukaryota</taxon>
        <taxon>Viridiplantae</taxon>
        <taxon>Streptophyta</taxon>
        <taxon>Embryophyta</taxon>
        <taxon>Tracheophyta</taxon>
        <taxon>Spermatophyta</taxon>
        <taxon>Magnoliopsida</taxon>
        <taxon>eudicotyledons</taxon>
        <taxon>Gunneridae</taxon>
        <taxon>Pentapetalae</taxon>
        <taxon>rosids</taxon>
        <taxon>malvids</taxon>
        <taxon>Malvales</taxon>
        <taxon>Malvaceae</taxon>
        <taxon>Malvoideae</taxon>
        <taxon>Hibiscus</taxon>
    </lineage>
</organism>
<keyword evidence="3" id="KW-1185">Reference proteome</keyword>
<feature type="region of interest" description="Disordered" evidence="1">
    <location>
        <begin position="110"/>
        <end position="130"/>
    </location>
</feature>
<accession>A0ABR2EPF7</accession>
<comment type="caution">
    <text evidence="2">The sequence shown here is derived from an EMBL/GenBank/DDBJ whole genome shotgun (WGS) entry which is preliminary data.</text>
</comment>
<feature type="compositionally biased region" description="Low complexity" evidence="1">
    <location>
        <begin position="110"/>
        <end position="119"/>
    </location>
</feature>
<evidence type="ECO:0008006" key="4">
    <source>
        <dbReference type="Google" id="ProtNLM"/>
    </source>
</evidence>
<evidence type="ECO:0000313" key="2">
    <source>
        <dbReference type="EMBL" id="KAK8563889.1"/>
    </source>
</evidence>
<dbReference type="Proteomes" id="UP001472677">
    <property type="component" value="Unassembled WGS sequence"/>
</dbReference>
<evidence type="ECO:0000313" key="3">
    <source>
        <dbReference type="Proteomes" id="UP001472677"/>
    </source>
</evidence>
<name>A0ABR2EPF7_9ROSI</name>
<feature type="region of interest" description="Disordered" evidence="1">
    <location>
        <begin position="1"/>
        <end position="25"/>
    </location>
</feature>
<sequence>MFGPWMQAPSRKSWKVSESKAATTPENLSRGLVKVAASRFAVLSPDVNDPGTWEGDLDHVNAGVGDALLEVSKGVDTEGGLENGMVALGTTQEDNLVAIEMHESEKRLLLRGSGSGPLSKESNKGEQGGKAVVASKDVVVQELVTLNPTAHAAVRVVERGYKFISKKGGGRRCIIGLNDATAKVGLDEWVGNLERELEGSARGGESSSLGGEEQRMAETVGVQWQKNVSFDWSSKHPVRKKWEELWGHLLALQSSGDTTWVLGGDFNSILSSDERMGGSC</sequence>
<dbReference type="EMBL" id="JBBPBM010000011">
    <property type="protein sequence ID" value="KAK8563889.1"/>
    <property type="molecule type" value="Genomic_DNA"/>
</dbReference>
<gene>
    <name evidence="2" type="ORF">V6N12_036024</name>
</gene>
<reference evidence="2 3" key="1">
    <citation type="journal article" date="2024" name="G3 (Bethesda)">
        <title>Genome assembly of Hibiscus sabdariffa L. provides insights into metabolisms of medicinal natural products.</title>
        <authorList>
            <person name="Kim T."/>
        </authorList>
    </citation>
    <scope>NUCLEOTIDE SEQUENCE [LARGE SCALE GENOMIC DNA]</scope>
    <source>
        <strain evidence="2">TK-2024</strain>
        <tissue evidence="2">Old leaves</tissue>
    </source>
</reference>
<proteinExistence type="predicted"/>